<dbReference type="GO" id="GO:0006364">
    <property type="term" value="P:rRNA processing"/>
    <property type="evidence" value="ECO:0007669"/>
    <property type="project" value="TreeGrafter"/>
</dbReference>
<evidence type="ECO:0000313" key="2">
    <source>
        <dbReference type="EMBL" id="EIE26002.1"/>
    </source>
</evidence>
<organism evidence="2 3">
    <name type="scientific">Coccomyxa subellipsoidea (strain C-169)</name>
    <name type="common">Green microalga</name>
    <dbReference type="NCBI Taxonomy" id="574566"/>
    <lineage>
        <taxon>Eukaryota</taxon>
        <taxon>Viridiplantae</taxon>
        <taxon>Chlorophyta</taxon>
        <taxon>core chlorophytes</taxon>
        <taxon>Trebouxiophyceae</taxon>
        <taxon>Trebouxiophyceae incertae sedis</taxon>
        <taxon>Coccomyxaceae</taxon>
        <taxon>Coccomyxa</taxon>
        <taxon>Coccomyxa subellipsoidea</taxon>
    </lineage>
</organism>
<dbReference type="KEGG" id="csl:COCSUDRAFT_60998"/>
<dbReference type="GeneID" id="17044006"/>
<dbReference type="Proteomes" id="UP000007264">
    <property type="component" value="Unassembled WGS sequence"/>
</dbReference>
<dbReference type="EMBL" id="AGSI01000003">
    <property type="protein sequence ID" value="EIE26002.1"/>
    <property type="molecule type" value="Genomic_DNA"/>
</dbReference>
<dbReference type="PANTHER" id="PTHR34105:SF1">
    <property type="entry name" value="PROLINE-, GLUTAMIC ACID- AND LEUCINE-RICH PROTEIN 1"/>
    <property type="match status" value="1"/>
</dbReference>
<dbReference type="eggNOG" id="ENOG502QR0U">
    <property type="taxonomic scope" value="Eukaryota"/>
</dbReference>
<dbReference type="OrthoDB" id="553253at2759"/>
<evidence type="ECO:0000313" key="3">
    <source>
        <dbReference type="Proteomes" id="UP000007264"/>
    </source>
</evidence>
<dbReference type="AlphaFoldDB" id="I0Z5T3"/>
<feature type="region of interest" description="Disordered" evidence="1">
    <location>
        <begin position="301"/>
        <end position="322"/>
    </location>
</feature>
<dbReference type="RefSeq" id="XP_005650546.1">
    <property type="nucleotide sequence ID" value="XM_005650489.1"/>
</dbReference>
<dbReference type="GO" id="GO:0005634">
    <property type="term" value="C:nucleus"/>
    <property type="evidence" value="ECO:0007669"/>
    <property type="project" value="TreeGrafter"/>
</dbReference>
<dbReference type="PANTHER" id="PTHR34105">
    <property type="entry name" value="PROLINE-, GLUTAMIC ACID- AND LEUCINE-RICH PROTEIN 1"/>
    <property type="match status" value="1"/>
</dbReference>
<comment type="caution">
    <text evidence="2">The sequence shown here is derived from an EMBL/GenBank/DDBJ whole genome shotgun (WGS) entry which is preliminary data.</text>
</comment>
<accession>I0Z5T3</accession>
<proteinExistence type="predicted"/>
<dbReference type="STRING" id="574566.I0Z5T3"/>
<name>I0Z5T3_COCSC</name>
<protein>
    <submittedName>
        <fullName evidence="2">Uncharacterized protein</fullName>
    </submittedName>
</protein>
<gene>
    <name evidence="2" type="ORF">COCSUDRAFT_60998</name>
</gene>
<evidence type="ECO:0000256" key="1">
    <source>
        <dbReference type="SAM" id="MobiDB-lite"/>
    </source>
</evidence>
<sequence>MQRPALPAGFPSLGGQAGESIGTDARSAAADVEALEALAAALAAVPTAFRSHLKLLGQFAGEALCGVHSTAALRQAEQWSEAAQNVLATAHLQLDVLYIGLEDAAAAKVYRSAVKPGAAGVQAGDTPAGTIQNAQMVILAQQRLAAVLDCLERLLTQPALAPVPVPGPGIVQLCARILSVDDSLSRAGRASPSAAAYTELLAVLPGMHAAAAKLLQLLLHVGGGALVPQHKGITRLLADLLRRLAAEPPSFLATSSWLVRREVYACAAGLIRVGGWGPVRDLAAPVMQCMLLELYTAPAGTAQAPKPGAKQAKKRKRAKADQSLDDLAGISSGSALLASAHGFNTQSPAVEMRNAAAQVAVLALVEELYKVGGAVLRLEARAQLDAAVAHQAATAAAGCERASRSGAQAPRCVRAVQLAALRALLASVLAPAAHRPPFLAHALHAFRKARHPC</sequence>
<reference evidence="2 3" key="1">
    <citation type="journal article" date="2012" name="Genome Biol.">
        <title>The genome of the polar eukaryotic microalga coccomyxa subellipsoidea reveals traits of cold adaptation.</title>
        <authorList>
            <person name="Blanc G."/>
            <person name="Agarkova I."/>
            <person name="Grimwood J."/>
            <person name="Kuo A."/>
            <person name="Brueggeman A."/>
            <person name="Dunigan D."/>
            <person name="Gurnon J."/>
            <person name="Ladunga I."/>
            <person name="Lindquist E."/>
            <person name="Lucas S."/>
            <person name="Pangilinan J."/>
            <person name="Proschold T."/>
            <person name="Salamov A."/>
            <person name="Schmutz J."/>
            <person name="Weeks D."/>
            <person name="Yamada T."/>
            <person name="Claverie J.M."/>
            <person name="Grigoriev I."/>
            <person name="Van Etten J."/>
            <person name="Lomsadze A."/>
            <person name="Borodovsky M."/>
        </authorList>
    </citation>
    <scope>NUCLEOTIDE SEQUENCE [LARGE SCALE GENOMIC DNA]</scope>
    <source>
        <strain evidence="2 3">C-169</strain>
    </source>
</reference>
<keyword evidence="3" id="KW-1185">Reference proteome</keyword>